<evidence type="ECO:0008006" key="3">
    <source>
        <dbReference type="Google" id="ProtNLM"/>
    </source>
</evidence>
<name>A0A8J2UAM9_9BACT</name>
<comment type="caution">
    <text evidence="1">The sequence shown here is derived from an EMBL/GenBank/DDBJ whole genome shotgun (WGS) entry which is preliminary data.</text>
</comment>
<organism evidence="1 2">
    <name type="scientific">Puia dinghuensis</name>
    <dbReference type="NCBI Taxonomy" id="1792502"/>
    <lineage>
        <taxon>Bacteria</taxon>
        <taxon>Pseudomonadati</taxon>
        <taxon>Bacteroidota</taxon>
        <taxon>Chitinophagia</taxon>
        <taxon>Chitinophagales</taxon>
        <taxon>Chitinophagaceae</taxon>
        <taxon>Puia</taxon>
    </lineage>
</organism>
<accession>A0A8J2UAM9</accession>
<dbReference type="Proteomes" id="UP000607559">
    <property type="component" value="Unassembled WGS sequence"/>
</dbReference>
<protein>
    <recommendedName>
        <fullName evidence="3">DNA-binding protein</fullName>
    </recommendedName>
</protein>
<dbReference type="AlphaFoldDB" id="A0A8J2UAM9"/>
<sequence length="68" mass="7793">MKNNRTIDVRPYNIKELAGIYEVGRKTMVRWLKAHQATIGKKEGRLYTTLQVQTIFDVLGPPPGVHDE</sequence>
<dbReference type="EMBL" id="BMJC01000001">
    <property type="protein sequence ID" value="GGA90047.1"/>
    <property type="molecule type" value="Genomic_DNA"/>
</dbReference>
<reference evidence="1" key="2">
    <citation type="submission" date="2020-09" db="EMBL/GenBank/DDBJ databases">
        <authorList>
            <person name="Sun Q."/>
            <person name="Zhou Y."/>
        </authorList>
    </citation>
    <scope>NUCLEOTIDE SEQUENCE</scope>
    <source>
        <strain evidence="1">CGMCC 1.15448</strain>
    </source>
</reference>
<proteinExistence type="predicted"/>
<gene>
    <name evidence="1" type="ORF">GCM10011511_11610</name>
</gene>
<dbReference type="RefSeq" id="WP_229688787.1">
    <property type="nucleotide sequence ID" value="NZ_BMJC01000001.1"/>
</dbReference>
<evidence type="ECO:0000313" key="2">
    <source>
        <dbReference type="Proteomes" id="UP000607559"/>
    </source>
</evidence>
<reference evidence="1" key="1">
    <citation type="journal article" date="2014" name="Int. J. Syst. Evol. Microbiol.">
        <title>Complete genome sequence of Corynebacterium casei LMG S-19264T (=DSM 44701T), isolated from a smear-ripened cheese.</title>
        <authorList>
            <consortium name="US DOE Joint Genome Institute (JGI-PGF)"/>
            <person name="Walter F."/>
            <person name="Albersmeier A."/>
            <person name="Kalinowski J."/>
            <person name="Ruckert C."/>
        </authorList>
    </citation>
    <scope>NUCLEOTIDE SEQUENCE</scope>
    <source>
        <strain evidence="1">CGMCC 1.15448</strain>
    </source>
</reference>
<keyword evidence="2" id="KW-1185">Reference proteome</keyword>
<evidence type="ECO:0000313" key="1">
    <source>
        <dbReference type="EMBL" id="GGA90047.1"/>
    </source>
</evidence>